<dbReference type="Gene3D" id="3.30.565.10">
    <property type="entry name" value="Histidine kinase-like ATPase, C-terminal domain"/>
    <property type="match status" value="1"/>
</dbReference>
<comment type="catalytic activity">
    <reaction evidence="7">
        <text>L-threonyl-[protein] + ATP = O-phospho-L-threonyl-[protein] + ADP + H(+)</text>
        <dbReference type="Rhea" id="RHEA:46608"/>
        <dbReference type="Rhea" id="RHEA-COMP:11060"/>
        <dbReference type="Rhea" id="RHEA-COMP:11605"/>
        <dbReference type="ChEBI" id="CHEBI:15378"/>
        <dbReference type="ChEBI" id="CHEBI:30013"/>
        <dbReference type="ChEBI" id="CHEBI:30616"/>
        <dbReference type="ChEBI" id="CHEBI:61977"/>
        <dbReference type="ChEBI" id="CHEBI:456216"/>
        <dbReference type="EC" id="2.7.11.1"/>
    </reaction>
</comment>
<gene>
    <name evidence="7" type="primary">spoIIAB</name>
    <name evidence="9" type="ORF">PSTEL_17950</name>
</gene>
<dbReference type="EC" id="2.7.11.1" evidence="7"/>
<dbReference type="SMART" id="SM00387">
    <property type="entry name" value="HATPase_c"/>
    <property type="match status" value="1"/>
</dbReference>
<organism evidence="9 10">
    <name type="scientific">Paenibacillus stellifer</name>
    <dbReference type="NCBI Taxonomy" id="169760"/>
    <lineage>
        <taxon>Bacteria</taxon>
        <taxon>Bacillati</taxon>
        <taxon>Bacillota</taxon>
        <taxon>Bacilli</taxon>
        <taxon>Bacillales</taxon>
        <taxon>Paenibacillaceae</taxon>
        <taxon>Paenibacillus</taxon>
    </lineage>
</organism>
<keyword evidence="10" id="KW-1185">Reference proteome</keyword>
<reference evidence="9 10" key="1">
    <citation type="submission" date="2014-08" db="EMBL/GenBank/DDBJ databases">
        <title>Comparative genomics of the Paenibacillus odorifer group.</title>
        <authorList>
            <person name="den Bakker H.C."/>
            <person name="Tsai Y.-C."/>
            <person name="Martin N."/>
            <person name="Korlach J."/>
            <person name="Wiedmann M."/>
        </authorList>
    </citation>
    <scope>NUCLEOTIDE SEQUENCE [LARGE SCALE GENOMIC DNA]</scope>
    <source>
        <strain evidence="9 10">DSM 14472</strain>
    </source>
</reference>
<comment type="function">
    <text evidence="7">Binds to sigma F and blocks its ability to form an RNA polymerase holoenzyme (E-sigma F). Phosphorylates SpoIIAA on a serine residue. This phosphorylation may enable SpoIIAA to act as an anti-anti-sigma factor that counteracts SpoIIAB and thus releases sigma F from inhibition.</text>
</comment>
<evidence type="ECO:0000256" key="6">
    <source>
        <dbReference type="ARBA" id="ARBA00022969"/>
    </source>
</evidence>
<keyword evidence="3 7" id="KW-0547">Nucleotide-binding</keyword>
<dbReference type="InterPro" id="IPR036890">
    <property type="entry name" value="HATPase_C_sf"/>
</dbReference>
<evidence type="ECO:0000256" key="3">
    <source>
        <dbReference type="ARBA" id="ARBA00022741"/>
    </source>
</evidence>
<dbReference type="NCBIfam" id="TIGR01925">
    <property type="entry name" value="spIIAB"/>
    <property type="match status" value="1"/>
</dbReference>
<keyword evidence="5 7" id="KW-0067">ATP-binding</keyword>
<feature type="domain" description="Histidine kinase/HSP90-like ATPase" evidence="8">
    <location>
        <begin position="40"/>
        <end position="145"/>
    </location>
</feature>
<dbReference type="GO" id="GO:0005524">
    <property type="term" value="F:ATP binding"/>
    <property type="evidence" value="ECO:0007669"/>
    <property type="project" value="UniProtKB-KW"/>
</dbReference>
<evidence type="ECO:0000256" key="4">
    <source>
        <dbReference type="ARBA" id="ARBA00022777"/>
    </source>
</evidence>
<dbReference type="RefSeq" id="WP_038697188.1">
    <property type="nucleotide sequence ID" value="NZ_CP009286.1"/>
</dbReference>
<dbReference type="Pfam" id="PF13581">
    <property type="entry name" value="HATPase_c_2"/>
    <property type="match status" value="1"/>
</dbReference>
<evidence type="ECO:0000259" key="8">
    <source>
        <dbReference type="SMART" id="SM00387"/>
    </source>
</evidence>
<dbReference type="HAMAP" id="MF_00637">
    <property type="entry name" value="Anti_sigma_F"/>
    <property type="match status" value="1"/>
</dbReference>
<dbReference type="GO" id="GO:0106310">
    <property type="term" value="F:protein serine kinase activity"/>
    <property type="evidence" value="ECO:0007669"/>
    <property type="project" value="RHEA"/>
</dbReference>
<evidence type="ECO:0000256" key="2">
    <source>
        <dbReference type="ARBA" id="ARBA00022679"/>
    </source>
</evidence>
<dbReference type="GO" id="GO:0016989">
    <property type="term" value="F:sigma factor antagonist activity"/>
    <property type="evidence" value="ECO:0007669"/>
    <property type="project" value="InterPro"/>
</dbReference>
<dbReference type="PANTHER" id="PTHR35526">
    <property type="entry name" value="ANTI-SIGMA-F FACTOR RSBW-RELATED"/>
    <property type="match status" value="1"/>
</dbReference>
<accession>A0A089N7D9</accession>
<keyword evidence="1 7" id="KW-0723">Serine/threonine-protein kinase</keyword>
<dbReference type="InterPro" id="IPR010194">
    <property type="entry name" value="Anti-sigma_F"/>
</dbReference>
<keyword evidence="6 7" id="KW-0749">Sporulation</keyword>
<dbReference type="GO" id="GO:0030435">
    <property type="term" value="P:sporulation resulting in formation of a cellular spore"/>
    <property type="evidence" value="ECO:0007669"/>
    <property type="project" value="UniProtKB-KW"/>
</dbReference>
<dbReference type="Proteomes" id="UP000029507">
    <property type="component" value="Chromosome"/>
</dbReference>
<proteinExistence type="inferred from homology"/>
<dbReference type="STRING" id="169760.PSTEL_17950"/>
<dbReference type="GO" id="GO:0030436">
    <property type="term" value="P:asexual sporulation"/>
    <property type="evidence" value="ECO:0007669"/>
    <property type="project" value="UniProtKB-UniRule"/>
</dbReference>
<dbReference type="PANTHER" id="PTHR35526:SF3">
    <property type="entry name" value="ANTI-SIGMA-F FACTOR RSBW"/>
    <property type="match status" value="1"/>
</dbReference>
<dbReference type="InterPro" id="IPR050267">
    <property type="entry name" value="Anti-sigma-factor_SerPK"/>
</dbReference>
<comment type="catalytic activity">
    <reaction evidence="7">
        <text>L-seryl-[protein] + ATP = O-phospho-L-seryl-[protein] + ADP + H(+)</text>
        <dbReference type="Rhea" id="RHEA:17989"/>
        <dbReference type="Rhea" id="RHEA-COMP:9863"/>
        <dbReference type="Rhea" id="RHEA-COMP:11604"/>
        <dbReference type="ChEBI" id="CHEBI:15378"/>
        <dbReference type="ChEBI" id="CHEBI:29999"/>
        <dbReference type="ChEBI" id="CHEBI:30616"/>
        <dbReference type="ChEBI" id="CHEBI:83421"/>
        <dbReference type="ChEBI" id="CHEBI:456216"/>
        <dbReference type="EC" id="2.7.11.1"/>
    </reaction>
</comment>
<evidence type="ECO:0000256" key="1">
    <source>
        <dbReference type="ARBA" id="ARBA00022527"/>
    </source>
</evidence>
<dbReference type="AlphaFoldDB" id="A0A089N7D9"/>
<evidence type="ECO:0000256" key="5">
    <source>
        <dbReference type="ARBA" id="ARBA00022840"/>
    </source>
</evidence>
<dbReference type="SUPFAM" id="SSF55874">
    <property type="entry name" value="ATPase domain of HSP90 chaperone/DNA topoisomerase II/histidine kinase"/>
    <property type="match status" value="1"/>
</dbReference>
<dbReference type="GO" id="GO:0042174">
    <property type="term" value="P:negative regulation of sporulation resulting in formation of a cellular spore"/>
    <property type="evidence" value="ECO:0007669"/>
    <property type="project" value="InterPro"/>
</dbReference>
<evidence type="ECO:0000313" key="9">
    <source>
        <dbReference type="EMBL" id="AIQ64709.1"/>
    </source>
</evidence>
<sequence>MSMEPSKNVMSVQFAALSENESFARVVVAAFVTRLDPTIDELNDLRTVVSEAVTNCIIHGYDSDPNGVVYISAAIEGETVSLTIEDKGRGIEDLELAQQPLYTSKPELERSGMGFTIMENFMDEFEVSSEPGRGTTIRMKKTIVSKKALFN</sequence>
<evidence type="ECO:0000256" key="7">
    <source>
        <dbReference type="HAMAP-Rule" id="MF_00637"/>
    </source>
</evidence>
<dbReference type="GO" id="GO:0004674">
    <property type="term" value="F:protein serine/threonine kinase activity"/>
    <property type="evidence" value="ECO:0007669"/>
    <property type="project" value="UniProtKB-KW"/>
</dbReference>
<name>A0A089N7D9_9BACL</name>
<comment type="similarity">
    <text evidence="7">Belongs to the anti-sigma-factor family.</text>
</comment>
<dbReference type="InterPro" id="IPR003594">
    <property type="entry name" value="HATPase_dom"/>
</dbReference>
<dbReference type="OrthoDB" id="9768808at2"/>
<evidence type="ECO:0000313" key="10">
    <source>
        <dbReference type="Proteomes" id="UP000029507"/>
    </source>
</evidence>
<protein>
    <recommendedName>
        <fullName evidence="7">Anti-sigma F factor</fullName>
        <ecNumber evidence="7">2.7.11.1</ecNumber>
    </recommendedName>
    <alternativeName>
        <fullName evidence="7">Stage II sporulation protein AB</fullName>
    </alternativeName>
</protein>
<dbReference type="HOGENOM" id="CLU_090336_11_0_9"/>
<keyword evidence="4 7" id="KW-0418">Kinase</keyword>
<dbReference type="EMBL" id="CP009286">
    <property type="protein sequence ID" value="AIQ64709.1"/>
    <property type="molecule type" value="Genomic_DNA"/>
</dbReference>
<dbReference type="KEGG" id="pste:PSTEL_17950"/>
<keyword evidence="2 7" id="KW-0808">Transferase</keyword>